<keyword evidence="2" id="KW-1185">Reference proteome</keyword>
<dbReference type="AlphaFoldDB" id="A0A941F069"/>
<gene>
    <name evidence="1" type="ORF">KDU71_00245</name>
</gene>
<comment type="caution">
    <text evidence="1">The sequence shown here is derived from an EMBL/GenBank/DDBJ whole genome shotgun (WGS) entry which is preliminary data.</text>
</comment>
<organism evidence="1 2">
    <name type="scientific">Carboxylicivirga sediminis</name>
    <dbReference type="NCBI Taxonomy" id="2006564"/>
    <lineage>
        <taxon>Bacteria</taxon>
        <taxon>Pseudomonadati</taxon>
        <taxon>Bacteroidota</taxon>
        <taxon>Bacteroidia</taxon>
        <taxon>Marinilabiliales</taxon>
        <taxon>Marinilabiliaceae</taxon>
        <taxon>Carboxylicivirga</taxon>
    </lineage>
</organism>
<reference evidence="1" key="2">
    <citation type="submission" date="2021-04" db="EMBL/GenBank/DDBJ databases">
        <authorList>
            <person name="Zhang T."/>
            <person name="Zhang Y."/>
            <person name="Lu D."/>
            <person name="Zuo D."/>
            <person name="Du Z."/>
        </authorList>
    </citation>
    <scope>NUCLEOTIDE SEQUENCE</scope>
    <source>
        <strain evidence="1">JR1</strain>
    </source>
</reference>
<reference evidence="1" key="1">
    <citation type="journal article" date="2018" name="Int. J. Syst. Evol. Microbiol.">
        <title>Carboxylicivirga sediminis sp. nov., isolated from coastal sediment.</title>
        <authorList>
            <person name="Wang F.Q."/>
            <person name="Ren L.H."/>
            <person name="Zou R.J."/>
            <person name="Sun Y.Z."/>
            <person name="Liu X.J."/>
            <person name="Jiang F."/>
            <person name="Liu L.J."/>
        </authorList>
    </citation>
    <scope>NUCLEOTIDE SEQUENCE</scope>
    <source>
        <strain evidence="1">JR1</strain>
    </source>
</reference>
<dbReference type="EMBL" id="JAGTAR010000001">
    <property type="protein sequence ID" value="MBR8533974.1"/>
    <property type="molecule type" value="Genomic_DNA"/>
</dbReference>
<proteinExistence type="predicted"/>
<dbReference type="RefSeq" id="WP_212187883.1">
    <property type="nucleotide sequence ID" value="NZ_JAGTAR010000001.1"/>
</dbReference>
<name>A0A941F069_9BACT</name>
<evidence type="ECO:0000313" key="1">
    <source>
        <dbReference type="EMBL" id="MBR8533974.1"/>
    </source>
</evidence>
<sequence>MNSLSGYKKKSVICVFKKWSRKGYAIFGSLGNVVHIGRLSVDLVQWIGQVVLHVETELLHALRLEQDDDETINEINEDVLQVLVLANDAVACDVTINEHY</sequence>
<protein>
    <submittedName>
        <fullName evidence="1">Uncharacterized protein</fullName>
    </submittedName>
</protein>
<dbReference type="Proteomes" id="UP000679220">
    <property type="component" value="Unassembled WGS sequence"/>
</dbReference>
<accession>A0A941F069</accession>
<evidence type="ECO:0000313" key="2">
    <source>
        <dbReference type="Proteomes" id="UP000679220"/>
    </source>
</evidence>